<evidence type="ECO:0000256" key="6">
    <source>
        <dbReference type="ARBA" id="ARBA00023136"/>
    </source>
</evidence>
<evidence type="ECO:0000256" key="2">
    <source>
        <dbReference type="ARBA" id="ARBA00022475"/>
    </source>
</evidence>
<feature type="transmembrane region" description="Helical" evidence="12">
    <location>
        <begin position="24"/>
        <end position="49"/>
    </location>
</feature>
<evidence type="ECO:0000256" key="11">
    <source>
        <dbReference type="SAM" id="MobiDB-lite"/>
    </source>
</evidence>
<dbReference type="PRINTS" id="PR00237">
    <property type="entry name" value="GPCRRHODOPSN"/>
</dbReference>
<feature type="transmembrane region" description="Helical" evidence="12">
    <location>
        <begin position="195"/>
        <end position="214"/>
    </location>
</feature>
<evidence type="ECO:0000256" key="9">
    <source>
        <dbReference type="ARBA" id="ARBA00023180"/>
    </source>
</evidence>
<evidence type="ECO:0000256" key="3">
    <source>
        <dbReference type="ARBA" id="ARBA00022692"/>
    </source>
</evidence>
<organism evidence="14 15">
    <name type="scientific">Chiloscyllium punctatum</name>
    <name type="common">Brownbanded bambooshark</name>
    <name type="synonym">Hemiscyllium punctatum</name>
    <dbReference type="NCBI Taxonomy" id="137246"/>
    <lineage>
        <taxon>Eukaryota</taxon>
        <taxon>Metazoa</taxon>
        <taxon>Chordata</taxon>
        <taxon>Craniata</taxon>
        <taxon>Vertebrata</taxon>
        <taxon>Chondrichthyes</taxon>
        <taxon>Elasmobranchii</taxon>
        <taxon>Galeomorphii</taxon>
        <taxon>Galeoidea</taxon>
        <taxon>Orectolobiformes</taxon>
        <taxon>Hemiscylliidae</taxon>
        <taxon>Chiloscyllium</taxon>
    </lineage>
</organism>
<dbReference type="InterPro" id="IPR017452">
    <property type="entry name" value="GPCR_Rhodpsn_7TM"/>
</dbReference>
<dbReference type="PROSITE" id="PS50262">
    <property type="entry name" value="G_PROTEIN_RECEP_F1_2"/>
    <property type="match status" value="1"/>
</dbReference>
<protein>
    <recommendedName>
        <fullName evidence="13">G-protein coupled receptors family 1 profile domain-containing protein</fullName>
    </recommendedName>
</protein>
<proteinExistence type="predicted"/>
<sequence length="391" mass="42914">MNSSGDQLEYAGGFPALEGEELKVALPVILGVICLVGLVGNSLVVMVLLRDLRQGKKTAVHGLILLLSVTDLFLLLLCAPLRISTTPRLDWSPSWLLCKSSEYLLHACLLAKSFTLAAVGHARYRHVGHLAKHKHPECPHVWALACSAWVFALLLPVPQWLFSTAGHTQQLASCVLEVPSTAANFMSAYALAYPLVAYGIPMTFAIIFHLKSLLLHTPRRDRTPNRREPQARRVTLLLWGLSVAFAVMWLPDWVVWTWTRHRKPSGPRPPNALLVLAQLLLFTNGALNPLALLTASQDFRDGVRSICQMASHGVPRTRGSEGTAVLPSTLGQKSLGTNSALPTISGCQEVLTCQNVVQNIPPDVQHFWQDRKNTAPPENNDPIPWESQGSS</sequence>
<evidence type="ECO:0000259" key="13">
    <source>
        <dbReference type="PROSITE" id="PS50262"/>
    </source>
</evidence>
<keyword evidence="7" id="KW-1015">Disulfide bond</keyword>
<evidence type="ECO:0000256" key="7">
    <source>
        <dbReference type="ARBA" id="ARBA00023157"/>
    </source>
</evidence>
<evidence type="ECO:0000313" key="14">
    <source>
        <dbReference type="EMBL" id="GCC33619.1"/>
    </source>
</evidence>
<dbReference type="GO" id="GO:0005886">
    <property type="term" value="C:plasma membrane"/>
    <property type="evidence" value="ECO:0007669"/>
    <property type="project" value="UniProtKB-SubCell"/>
</dbReference>
<dbReference type="Gene3D" id="1.20.1070.10">
    <property type="entry name" value="Rhodopsin 7-helix transmembrane proteins"/>
    <property type="match status" value="1"/>
</dbReference>
<dbReference type="OMA" id="MYLCVIA"/>
<name>A0A401STA5_CHIPU</name>
<keyword evidence="8" id="KW-0675">Receptor</keyword>
<accession>A0A401STA5</accession>
<comment type="caution">
    <text evidence="14">The sequence shown here is derived from an EMBL/GenBank/DDBJ whole genome shotgun (WGS) entry which is preliminary data.</text>
</comment>
<comment type="subcellular location">
    <subcellularLocation>
        <location evidence="1">Cell membrane</location>
        <topology evidence="1">Multi-pass membrane protein</topology>
    </subcellularLocation>
</comment>
<keyword evidence="4 12" id="KW-1133">Transmembrane helix</keyword>
<keyword evidence="2" id="KW-1003">Cell membrane</keyword>
<feature type="transmembrane region" description="Helical" evidence="12">
    <location>
        <begin position="234"/>
        <end position="251"/>
    </location>
</feature>
<dbReference type="OrthoDB" id="9009799at2759"/>
<dbReference type="Proteomes" id="UP000287033">
    <property type="component" value="Unassembled WGS sequence"/>
</dbReference>
<evidence type="ECO:0000256" key="10">
    <source>
        <dbReference type="ARBA" id="ARBA00023224"/>
    </source>
</evidence>
<dbReference type="SUPFAM" id="SSF81321">
    <property type="entry name" value="Family A G protein-coupled receptor-like"/>
    <property type="match status" value="1"/>
</dbReference>
<evidence type="ECO:0000256" key="1">
    <source>
        <dbReference type="ARBA" id="ARBA00004651"/>
    </source>
</evidence>
<evidence type="ECO:0000256" key="12">
    <source>
        <dbReference type="SAM" id="Phobius"/>
    </source>
</evidence>
<dbReference type="PANTHER" id="PTHR45695">
    <property type="entry name" value="LEUCOKININ RECEPTOR-RELATED"/>
    <property type="match status" value="1"/>
</dbReference>
<evidence type="ECO:0000313" key="15">
    <source>
        <dbReference type="Proteomes" id="UP000287033"/>
    </source>
</evidence>
<gene>
    <name evidence="14" type="ORF">chiPu_0012089</name>
</gene>
<dbReference type="GO" id="GO:0004930">
    <property type="term" value="F:G protein-coupled receptor activity"/>
    <property type="evidence" value="ECO:0007669"/>
    <property type="project" value="UniProtKB-KW"/>
</dbReference>
<evidence type="ECO:0000256" key="8">
    <source>
        <dbReference type="ARBA" id="ARBA00023170"/>
    </source>
</evidence>
<keyword evidence="6 12" id="KW-0472">Membrane</keyword>
<dbReference type="InterPro" id="IPR000276">
    <property type="entry name" value="GPCR_Rhodpsn"/>
</dbReference>
<feature type="transmembrane region" description="Helical" evidence="12">
    <location>
        <begin position="103"/>
        <end position="120"/>
    </location>
</feature>
<feature type="transmembrane region" description="Helical" evidence="12">
    <location>
        <begin position="61"/>
        <end position="83"/>
    </location>
</feature>
<keyword evidence="5" id="KW-0297">G-protein coupled receptor</keyword>
<feature type="transmembrane region" description="Helical" evidence="12">
    <location>
        <begin position="141"/>
        <end position="162"/>
    </location>
</feature>
<keyword evidence="3 12" id="KW-0812">Transmembrane</keyword>
<reference evidence="14 15" key="1">
    <citation type="journal article" date="2018" name="Nat. Ecol. Evol.">
        <title>Shark genomes provide insights into elasmobranch evolution and the origin of vertebrates.</title>
        <authorList>
            <person name="Hara Y"/>
            <person name="Yamaguchi K"/>
            <person name="Onimaru K"/>
            <person name="Kadota M"/>
            <person name="Koyanagi M"/>
            <person name="Keeley SD"/>
            <person name="Tatsumi K"/>
            <person name="Tanaka K"/>
            <person name="Motone F"/>
            <person name="Kageyama Y"/>
            <person name="Nozu R"/>
            <person name="Adachi N"/>
            <person name="Nishimura O"/>
            <person name="Nakagawa R"/>
            <person name="Tanegashima C"/>
            <person name="Kiyatake I"/>
            <person name="Matsumoto R"/>
            <person name="Murakumo K"/>
            <person name="Nishida K"/>
            <person name="Terakita A"/>
            <person name="Kuratani S"/>
            <person name="Sato K"/>
            <person name="Hyodo S Kuraku.S."/>
        </authorList>
    </citation>
    <scope>NUCLEOTIDE SEQUENCE [LARGE SCALE GENOMIC DNA]</scope>
</reference>
<feature type="transmembrane region" description="Helical" evidence="12">
    <location>
        <begin position="271"/>
        <end position="295"/>
    </location>
</feature>
<dbReference type="AlphaFoldDB" id="A0A401STA5"/>
<keyword evidence="15" id="KW-1185">Reference proteome</keyword>
<dbReference type="PANTHER" id="PTHR45695:SF23">
    <property type="entry name" value="GALANIN-LIKE G-PROTEIN COUPLED RECEPTOR NPR-9"/>
    <property type="match status" value="1"/>
</dbReference>
<dbReference type="STRING" id="137246.A0A401STA5"/>
<evidence type="ECO:0000256" key="5">
    <source>
        <dbReference type="ARBA" id="ARBA00023040"/>
    </source>
</evidence>
<feature type="region of interest" description="Disordered" evidence="11">
    <location>
        <begin position="369"/>
        <end position="391"/>
    </location>
</feature>
<feature type="domain" description="G-protein coupled receptors family 1 profile" evidence="13">
    <location>
        <begin position="40"/>
        <end position="292"/>
    </location>
</feature>
<dbReference type="EMBL" id="BEZZ01000534">
    <property type="protein sequence ID" value="GCC33619.1"/>
    <property type="molecule type" value="Genomic_DNA"/>
</dbReference>
<dbReference type="Pfam" id="PF00001">
    <property type="entry name" value="7tm_1"/>
    <property type="match status" value="1"/>
</dbReference>
<keyword evidence="9" id="KW-0325">Glycoprotein</keyword>
<evidence type="ECO:0000256" key="4">
    <source>
        <dbReference type="ARBA" id="ARBA00022989"/>
    </source>
</evidence>
<keyword evidence="10" id="KW-0807">Transducer</keyword>